<sequence length="81" mass="9086">MFVKQCDLFKELFLQFCSSHWRLFLHTVRSFHFLLLNPRKSTEASASSSILQQSAGPFQTLTSGSIASEQLHSSGSSKTSF</sequence>
<proteinExistence type="predicted"/>
<keyword evidence="2" id="KW-1185">Reference proteome</keyword>
<gene>
    <name evidence="1" type="ORF">OJAV_G00116160</name>
</gene>
<organism evidence="1 2">
    <name type="scientific">Oryzias javanicus</name>
    <name type="common">Javanese ricefish</name>
    <name type="synonym">Aplocheilus javanicus</name>
    <dbReference type="NCBI Taxonomy" id="123683"/>
    <lineage>
        <taxon>Eukaryota</taxon>
        <taxon>Metazoa</taxon>
        <taxon>Chordata</taxon>
        <taxon>Craniata</taxon>
        <taxon>Vertebrata</taxon>
        <taxon>Euteleostomi</taxon>
        <taxon>Actinopterygii</taxon>
        <taxon>Neopterygii</taxon>
        <taxon>Teleostei</taxon>
        <taxon>Neoteleostei</taxon>
        <taxon>Acanthomorphata</taxon>
        <taxon>Ovalentaria</taxon>
        <taxon>Atherinomorphae</taxon>
        <taxon>Beloniformes</taxon>
        <taxon>Adrianichthyidae</taxon>
        <taxon>Oryziinae</taxon>
        <taxon>Oryzias</taxon>
    </lineage>
</organism>
<dbReference type="Proteomes" id="UP000283210">
    <property type="component" value="Chromosome 12"/>
</dbReference>
<protein>
    <submittedName>
        <fullName evidence="1">Uncharacterized protein</fullName>
    </submittedName>
</protein>
<dbReference type="EMBL" id="CM012448">
    <property type="protein sequence ID" value="RVE65403.1"/>
    <property type="molecule type" value="Genomic_DNA"/>
</dbReference>
<accession>A0A437CT26</accession>
<name>A0A437CT26_ORYJA</name>
<evidence type="ECO:0000313" key="2">
    <source>
        <dbReference type="Proteomes" id="UP000283210"/>
    </source>
</evidence>
<evidence type="ECO:0000313" key="1">
    <source>
        <dbReference type="EMBL" id="RVE65403.1"/>
    </source>
</evidence>
<reference evidence="1 2" key="2">
    <citation type="submission" date="2019-01" db="EMBL/GenBank/DDBJ databases">
        <title>A chromosome length genome reference of the Java medaka (oryzias javanicus).</title>
        <authorList>
            <person name="Herpin A."/>
            <person name="Takehana Y."/>
            <person name="Naruse K."/>
            <person name="Ansai S."/>
            <person name="Kawaguchi M."/>
        </authorList>
    </citation>
    <scope>NUCLEOTIDE SEQUENCE [LARGE SCALE GENOMIC DNA]</scope>
    <source>
        <strain evidence="1">RS831</strain>
        <tissue evidence="1">Whole body</tissue>
    </source>
</reference>
<dbReference type="AlphaFoldDB" id="A0A437CT26"/>
<reference evidence="1 2" key="1">
    <citation type="submission" date="2018-11" db="EMBL/GenBank/DDBJ databases">
        <authorList>
            <person name="Lopez-Roques C."/>
            <person name="Donnadieu C."/>
            <person name="Bouchez O."/>
            <person name="Klopp C."/>
            <person name="Cabau C."/>
            <person name="Zahm M."/>
        </authorList>
    </citation>
    <scope>NUCLEOTIDE SEQUENCE [LARGE SCALE GENOMIC DNA]</scope>
    <source>
        <strain evidence="1">RS831</strain>
        <tissue evidence="1">Whole body</tissue>
    </source>
</reference>